<dbReference type="Proteomes" id="UP000809829">
    <property type="component" value="Unassembled WGS sequence"/>
</dbReference>
<reference evidence="1 2" key="1">
    <citation type="submission" date="2021-01" db="EMBL/GenBank/DDBJ databases">
        <title>Genomic Encyclopedia of Type Strains, Phase IV (KMG-IV): sequencing the most valuable type-strain genomes for metagenomic binning, comparative biology and taxonomic classification.</title>
        <authorList>
            <person name="Goeker M."/>
        </authorList>
    </citation>
    <scope>NUCLEOTIDE SEQUENCE [LARGE SCALE GENOMIC DNA]</scope>
    <source>
        <strain evidence="1 2">DSM 104297</strain>
    </source>
</reference>
<sequence>MESLESRVNRLEYYIELLSESAVLQGRPFVELVIKRELTKEEASEIYRLCEELNKVYDEQKAEGFVDFTPLLTQFVGMLNHKLTPNETIQAIMKEGMYLPLMNEFVSIIERIRE</sequence>
<protein>
    <recommendedName>
        <fullName evidence="3">DUF1878 domain-containing protein</fullName>
    </recommendedName>
</protein>
<dbReference type="Pfam" id="PF08963">
    <property type="entry name" value="DUF1878"/>
    <property type="match status" value="1"/>
</dbReference>
<gene>
    <name evidence="1" type="ORF">JOC83_001519</name>
</gene>
<name>A0ABS2QT97_9BACI</name>
<evidence type="ECO:0008006" key="3">
    <source>
        <dbReference type="Google" id="ProtNLM"/>
    </source>
</evidence>
<accession>A0ABS2QT97</accession>
<dbReference type="RefSeq" id="WP_205185874.1">
    <property type="nucleotide sequence ID" value="NZ_JAFBFC010000002.1"/>
</dbReference>
<dbReference type="InterPro" id="IPR035945">
    <property type="entry name" value="YhaI-like_sf"/>
</dbReference>
<dbReference type="Gene3D" id="1.10.3750.10">
    <property type="entry name" value="YhaI-like"/>
    <property type="match status" value="1"/>
</dbReference>
<keyword evidence="2" id="KW-1185">Reference proteome</keyword>
<dbReference type="EMBL" id="JAFBFC010000002">
    <property type="protein sequence ID" value="MBM7702685.1"/>
    <property type="molecule type" value="Genomic_DNA"/>
</dbReference>
<comment type="caution">
    <text evidence="1">The sequence shown here is derived from an EMBL/GenBank/DDBJ whole genome shotgun (WGS) entry which is preliminary data.</text>
</comment>
<dbReference type="InterPro" id="IPR015058">
    <property type="entry name" value="DUF1878"/>
</dbReference>
<proteinExistence type="predicted"/>
<organism evidence="1 2">
    <name type="scientific">Priestia iocasae</name>
    <dbReference type="NCBI Taxonomy" id="2291674"/>
    <lineage>
        <taxon>Bacteria</taxon>
        <taxon>Bacillati</taxon>
        <taxon>Bacillota</taxon>
        <taxon>Bacilli</taxon>
        <taxon>Bacillales</taxon>
        <taxon>Bacillaceae</taxon>
        <taxon>Priestia</taxon>
    </lineage>
</organism>
<evidence type="ECO:0000313" key="2">
    <source>
        <dbReference type="Proteomes" id="UP000809829"/>
    </source>
</evidence>
<evidence type="ECO:0000313" key="1">
    <source>
        <dbReference type="EMBL" id="MBM7702685.1"/>
    </source>
</evidence>
<dbReference type="SUPFAM" id="SSF109915">
    <property type="entry name" value="Hypothetical protein YhaI"/>
    <property type="match status" value="1"/>
</dbReference>